<dbReference type="Gene3D" id="3.40.50.150">
    <property type="entry name" value="Vaccinia Virus protein VP39"/>
    <property type="match status" value="1"/>
</dbReference>
<organism evidence="2 3">
    <name type="scientific">Streptomyces xantholiticus</name>
    <dbReference type="NCBI Taxonomy" id="68285"/>
    <lineage>
        <taxon>Bacteria</taxon>
        <taxon>Bacillati</taxon>
        <taxon>Actinomycetota</taxon>
        <taxon>Actinomycetes</taxon>
        <taxon>Kitasatosporales</taxon>
        <taxon>Streptomycetaceae</taxon>
        <taxon>Streptomyces</taxon>
    </lineage>
</organism>
<reference evidence="2 3" key="1">
    <citation type="submission" date="2024-06" db="EMBL/GenBank/DDBJ databases">
        <title>The Natural Products Discovery Center: Release of the First 8490 Sequenced Strains for Exploring Actinobacteria Biosynthetic Diversity.</title>
        <authorList>
            <person name="Kalkreuter E."/>
            <person name="Kautsar S.A."/>
            <person name="Yang D."/>
            <person name="Bader C.D."/>
            <person name="Teijaro C.N."/>
            <person name="Fluegel L."/>
            <person name="Davis C.M."/>
            <person name="Simpson J.R."/>
            <person name="Lauterbach L."/>
            <person name="Steele A.D."/>
            <person name="Gui C."/>
            <person name="Meng S."/>
            <person name="Li G."/>
            <person name="Viehrig K."/>
            <person name="Ye F."/>
            <person name="Su P."/>
            <person name="Kiefer A.F."/>
            <person name="Nichols A."/>
            <person name="Cepeda A.J."/>
            <person name="Yan W."/>
            <person name="Fan B."/>
            <person name="Jiang Y."/>
            <person name="Adhikari A."/>
            <person name="Zheng C.-J."/>
            <person name="Schuster L."/>
            <person name="Cowan T.M."/>
            <person name="Smanski M.J."/>
            <person name="Chevrette M.G."/>
            <person name="De Carvalho L.P.S."/>
            <person name="Shen B."/>
        </authorList>
    </citation>
    <scope>NUCLEOTIDE SEQUENCE [LARGE SCALE GENOMIC DNA]</scope>
    <source>
        <strain evidence="2 3">NPDC000837</strain>
    </source>
</reference>
<accession>A0ABV1UTW3</accession>
<keyword evidence="3" id="KW-1185">Reference proteome</keyword>
<proteinExistence type="predicted"/>
<dbReference type="Proteomes" id="UP001445472">
    <property type="component" value="Unassembled WGS sequence"/>
</dbReference>
<sequence>MRIFLDVGAHYGESLDVALDPRWGFDEIYSFEPAHSCQRVLRGFRDKRVRVVPAGLSRATGPTTLFGAGALGASVYADKANLGSDVGQETISLVRATDWVFANTSADDEIYVKLNCEGSECDVLEDLLDSGAISRITSLYVDFDVRKIPSQAHRQGAVEERLREQRQHFFTRDVLSGLAGPPAVRAWLTMASGHTPSGAGRLRYRLGLHRPPSVWLTVVANRLTSVAKTVLPRAVVQAARPIREQMRDRRTGHTGRPAAHVQADRPSDALQAK</sequence>
<evidence type="ECO:0000256" key="1">
    <source>
        <dbReference type="SAM" id="MobiDB-lite"/>
    </source>
</evidence>
<dbReference type="EMBL" id="JBEPBX010000009">
    <property type="protein sequence ID" value="MER6614228.1"/>
    <property type="molecule type" value="Genomic_DNA"/>
</dbReference>
<protein>
    <recommendedName>
        <fullName evidence="4">FkbM family methyltransferase</fullName>
    </recommendedName>
</protein>
<evidence type="ECO:0000313" key="3">
    <source>
        <dbReference type="Proteomes" id="UP001445472"/>
    </source>
</evidence>
<evidence type="ECO:0008006" key="4">
    <source>
        <dbReference type="Google" id="ProtNLM"/>
    </source>
</evidence>
<dbReference type="InterPro" id="IPR029063">
    <property type="entry name" value="SAM-dependent_MTases_sf"/>
</dbReference>
<feature type="region of interest" description="Disordered" evidence="1">
    <location>
        <begin position="244"/>
        <end position="273"/>
    </location>
</feature>
<gene>
    <name evidence="2" type="ORF">ABT276_12785</name>
</gene>
<name>A0ABV1UTW3_9ACTN</name>
<dbReference type="RefSeq" id="WP_351976119.1">
    <property type="nucleotide sequence ID" value="NZ_JBEPBX010000009.1"/>
</dbReference>
<evidence type="ECO:0000313" key="2">
    <source>
        <dbReference type="EMBL" id="MER6614228.1"/>
    </source>
</evidence>
<dbReference type="SUPFAM" id="SSF53335">
    <property type="entry name" value="S-adenosyl-L-methionine-dependent methyltransferases"/>
    <property type="match status" value="1"/>
</dbReference>
<comment type="caution">
    <text evidence="2">The sequence shown here is derived from an EMBL/GenBank/DDBJ whole genome shotgun (WGS) entry which is preliminary data.</text>
</comment>